<dbReference type="GO" id="GO:0006896">
    <property type="term" value="P:Golgi to vacuole transport"/>
    <property type="evidence" value="ECO:0007669"/>
    <property type="project" value="TreeGrafter"/>
</dbReference>
<gene>
    <name evidence="1" type="ORF">C7212DRAFT_273317</name>
</gene>
<dbReference type="EMBL" id="PYWC01000006">
    <property type="protein sequence ID" value="PWW79714.1"/>
    <property type="molecule type" value="Genomic_DNA"/>
</dbReference>
<dbReference type="GO" id="GO:0006895">
    <property type="term" value="P:Golgi to endosome transport"/>
    <property type="evidence" value="ECO:0007669"/>
    <property type="project" value="TreeGrafter"/>
</dbReference>
<keyword evidence="2" id="KW-1185">Reference proteome</keyword>
<reference evidence="1 2" key="1">
    <citation type="submission" date="2018-03" db="EMBL/GenBank/DDBJ databases">
        <title>Genomes of Pezizomycetes fungi and the evolution of truffles.</title>
        <authorList>
            <person name="Murat C."/>
            <person name="Payen T."/>
            <person name="Noel B."/>
            <person name="Kuo A."/>
            <person name="Martin F.M."/>
        </authorList>
    </citation>
    <scope>NUCLEOTIDE SEQUENCE [LARGE SCALE GENOMIC DNA]</scope>
    <source>
        <strain evidence="1">091103-1</strain>
    </source>
</reference>
<name>A0A317SZG4_9PEZI</name>
<dbReference type="GO" id="GO:0043130">
    <property type="term" value="F:ubiquitin binding"/>
    <property type="evidence" value="ECO:0007669"/>
    <property type="project" value="TreeGrafter"/>
</dbReference>
<dbReference type="PANTHER" id="PTHR47180">
    <property type="entry name" value="ADP-RIBOSYLATION FACTOR-BINDING PROTEIN GGA1-RELATED"/>
    <property type="match status" value="1"/>
</dbReference>
<proteinExistence type="predicted"/>
<dbReference type="AlphaFoldDB" id="A0A317SZG4"/>
<dbReference type="Proteomes" id="UP000246991">
    <property type="component" value="Unassembled WGS sequence"/>
</dbReference>
<dbReference type="InterPro" id="IPR052653">
    <property type="entry name" value="ARF-binding"/>
</dbReference>
<evidence type="ECO:0000313" key="1">
    <source>
        <dbReference type="EMBL" id="PWW79714.1"/>
    </source>
</evidence>
<dbReference type="STRING" id="42249.A0A317SZG4"/>
<dbReference type="GO" id="GO:0043328">
    <property type="term" value="P:protein transport to vacuole involved in ubiquitin-dependent protein catabolic process via the multivesicular body sorting pathway"/>
    <property type="evidence" value="ECO:0007669"/>
    <property type="project" value="TreeGrafter"/>
</dbReference>
<evidence type="ECO:0008006" key="3">
    <source>
        <dbReference type="Google" id="ProtNLM"/>
    </source>
</evidence>
<comment type="caution">
    <text evidence="1">The sequence shown here is derived from an EMBL/GenBank/DDBJ whole genome shotgun (WGS) entry which is preliminary data.</text>
</comment>
<accession>A0A317SZG4</accession>
<sequence length="306" mass="33901">MLSRRLISSHHPRPQALRLAQLISNACSSGRPSVLARAKVLEYVREKGGNTAYEAAMALIGCISSGGDVAVQAIELLRYCSHADVPFLITLSEPPLLQPLLILLKERTLHACLVELLTTLEAAGTGLPYVSMVRKVCDSLRVKGYELSGVLYIKMYSRSELRHRRELAYSARLQACLRRGSKEDLIEANGLIKILAGDPGAEGLQEEEEEELIWKEMVAGVREQVSALGVALEGKIKREVKYDGFVIKLAHLLQVEKRKIDEIEVDGDLTTGLYAVRGEIEEVLQKHKDLVVGEERRIEEGVLVVV</sequence>
<protein>
    <recommendedName>
        <fullName evidence="3">GAT domain-containing protein</fullName>
    </recommendedName>
</protein>
<dbReference type="PANTHER" id="PTHR47180:SF1">
    <property type="entry name" value="ADP-RIBOSYLATION FACTOR-BINDING PROTEIN GGA1-RELATED"/>
    <property type="match status" value="1"/>
</dbReference>
<evidence type="ECO:0000313" key="2">
    <source>
        <dbReference type="Proteomes" id="UP000246991"/>
    </source>
</evidence>
<organism evidence="1 2">
    <name type="scientific">Tuber magnatum</name>
    <name type="common">white Piedmont truffle</name>
    <dbReference type="NCBI Taxonomy" id="42249"/>
    <lineage>
        <taxon>Eukaryota</taxon>
        <taxon>Fungi</taxon>
        <taxon>Dikarya</taxon>
        <taxon>Ascomycota</taxon>
        <taxon>Pezizomycotina</taxon>
        <taxon>Pezizomycetes</taxon>
        <taxon>Pezizales</taxon>
        <taxon>Tuberaceae</taxon>
        <taxon>Tuber</taxon>
    </lineage>
</organism>
<dbReference type="GO" id="GO:0005829">
    <property type="term" value="C:cytosol"/>
    <property type="evidence" value="ECO:0007669"/>
    <property type="project" value="GOC"/>
</dbReference>
<dbReference type="GO" id="GO:0005802">
    <property type="term" value="C:trans-Golgi network"/>
    <property type="evidence" value="ECO:0007669"/>
    <property type="project" value="TreeGrafter"/>
</dbReference>
<dbReference type="OrthoDB" id="5373194at2759"/>